<dbReference type="Proteomes" id="UP001152888">
    <property type="component" value="Unassembled WGS sequence"/>
</dbReference>
<dbReference type="AlphaFoldDB" id="A0A9P0QAM3"/>
<comment type="caution">
    <text evidence="4">The sequence shown here is derived from an EMBL/GenBank/DDBJ whole genome shotgun (WGS) entry which is preliminary data.</text>
</comment>
<sequence length="237" mass="26190">MESGIRIYNVEPLVEKAHYDADMVGSVAQCEMLFRTNLLAIVSGGSRPKFADNVLTIFDDLTKKFILEISFASSIRAVKLRKDKIIVALLNQIHVFSFPTPTQRLFTLETRENHRGLCDVSPLTSAEKQILVFPGHKLGSVQLVDLSCTEIGISSAPVWIGAHKSELGCLALNQQGTRLATASNKGTLIRVWDTTTKNQLVELRRGSDLATYIALTLAEIQITYVAQVIKGLFTYLP</sequence>
<keyword evidence="2" id="KW-0677">Repeat</keyword>
<dbReference type="Pfam" id="PF21032">
    <property type="entry name" value="PROPPIN"/>
    <property type="match status" value="1"/>
</dbReference>
<dbReference type="OrthoDB" id="6722494at2759"/>
<reference evidence="4" key="1">
    <citation type="submission" date="2022-03" db="EMBL/GenBank/DDBJ databases">
        <authorList>
            <person name="Sayadi A."/>
        </authorList>
    </citation>
    <scope>NUCLEOTIDE SEQUENCE</scope>
</reference>
<accession>A0A9P0QAM3</accession>
<evidence type="ECO:0000313" key="4">
    <source>
        <dbReference type="EMBL" id="CAH2015643.1"/>
    </source>
</evidence>
<dbReference type="SUPFAM" id="SSF50978">
    <property type="entry name" value="WD40 repeat-like"/>
    <property type="match status" value="1"/>
</dbReference>
<name>A0A9P0QAM3_ACAOB</name>
<organism evidence="4 5">
    <name type="scientific">Acanthoscelides obtectus</name>
    <name type="common">Bean weevil</name>
    <name type="synonym">Bruchus obtectus</name>
    <dbReference type="NCBI Taxonomy" id="200917"/>
    <lineage>
        <taxon>Eukaryota</taxon>
        <taxon>Metazoa</taxon>
        <taxon>Ecdysozoa</taxon>
        <taxon>Arthropoda</taxon>
        <taxon>Hexapoda</taxon>
        <taxon>Insecta</taxon>
        <taxon>Pterygota</taxon>
        <taxon>Neoptera</taxon>
        <taxon>Endopterygota</taxon>
        <taxon>Coleoptera</taxon>
        <taxon>Polyphaga</taxon>
        <taxon>Cucujiformia</taxon>
        <taxon>Chrysomeloidea</taxon>
        <taxon>Chrysomelidae</taxon>
        <taxon>Bruchinae</taxon>
        <taxon>Bruchini</taxon>
        <taxon>Acanthoscelides</taxon>
    </lineage>
</organism>
<evidence type="ECO:0000256" key="2">
    <source>
        <dbReference type="ARBA" id="ARBA00022737"/>
    </source>
</evidence>
<proteinExistence type="inferred from homology"/>
<comment type="similarity">
    <text evidence="3">Belongs to the WD repeat PROPPIN family.</text>
</comment>
<evidence type="ECO:0000313" key="5">
    <source>
        <dbReference type="Proteomes" id="UP001152888"/>
    </source>
</evidence>
<dbReference type="Gene3D" id="2.130.10.10">
    <property type="entry name" value="YVTN repeat-like/Quinoprotein amine dehydrogenase"/>
    <property type="match status" value="1"/>
</dbReference>
<protein>
    <recommendedName>
        <fullName evidence="6">WD repeat domain phosphoinositide-interacting protein 4</fullName>
    </recommendedName>
</protein>
<evidence type="ECO:0000256" key="1">
    <source>
        <dbReference type="ARBA" id="ARBA00022574"/>
    </source>
</evidence>
<dbReference type="InterPro" id="IPR015943">
    <property type="entry name" value="WD40/YVTN_repeat-like_dom_sf"/>
</dbReference>
<dbReference type="PANTHER" id="PTHR11227">
    <property type="entry name" value="WD-REPEAT PROTEIN INTERACTING WITH PHOSPHOINOSIDES WIPI -RELATED"/>
    <property type="match status" value="1"/>
</dbReference>
<evidence type="ECO:0000256" key="3">
    <source>
        <dbReference type="ARBA" id="ARBA00025740"/>
    </source>
</evidence>
<evidence type="ECO:0008006" key="6">
    <source>
        <dbReference type="Google" id="ProtNLM"/>
    </source>
</evidence>
<keyword evidence="1" id="KW-0853">WD repeat</keyword>
<dbReference type="EMBL" id="CAKOFQ010008723">
    <property type="protein sequence ID" value="CAH2015643.1"/>
    <property type="molecule type" value="Genomic_DNA"/>
</dbReference>
<keyword evidence="5" id="KW-1185">Reference proteome</keyword>
<gene>
    <name evidence="4" type="ORF">ACAOBT_LOCUS34876</name>
</gene>
<dbReference type="InterPro" id="IPR048720">
    <property type="entry name" value="PROPPIN"/>
</dbReference>
<dbReference type="InterPro" id="IPR036322">
    <property type="entry name" value="WD40_repeat_dom_sf"/>
</dbReference>